<protein>
    <submittedName>
        <fullName evidence="1">Uncharacterized protein</fullName>
    </submittedName>
</protein>
<keyword evidence="2" id="KW-1185">Reference proteome</keyword>
<gene>
    <name evidence="1" type="ORF">MEDL_69217</name>
</gene>
<dbReference type="Proteomes" id="UP000683360">
    <property type="component" value="Unassembled WGS sequence"/>
</dbReference>
<evidence type="ECO:0000313" key="1">
    <source>
        <dbReference type="EMBL" id="CAG2258098.1"/>
    </source>
</evidence>
<organism evidence="1 2">
    <name type="scientific">Mytilus edulis</name>
    <name type="common">Blue mussel</name>
    <dbReference type="NCBI Taxonomy" id="6550"/>
    <lineage>
        <taxon>Eukaryota</taxon>
        <taxon>Metazoa</taxon>
        <taxon>Spiralia</taxon>
        <taxon>Lophotrochozoa</taxon>
        <taxon>Mollusca</taxon>
        <taxon>Bivalvia</taxon>
        <taxon>Autobranchia</taxon>
        <taxon>Pteriomorphia</taxon>
        <taxon>Mytilida</taxon>
        <taxon>Mytiloidea</taxon>
        <taxon>Mytilidae</taxon>
        <taxon>Mytilinae</taxon>
        <taxon>Mytilus</taxon>
    </lineage>
</organism>
<evidence type="ECO:0000313" key="2">
    <source>
        <dbReference type="Proteomes" id="UP000683360"/>
    </source>
</evidence>
<accession>A0A8S3VR55</accession>
<proteinExistence type="predicted"/>
<reference evidence="1" key="1">
    <citation type="submission" date="2021-03" db="EMBL/GenBank/DDBJ databases">
        <authorList>
            <person name="Bekaert M."/>
        </authorList>
    </citation>
    <scope>NUCLEOTIDE SEQUENCE</scope>
</reference>
<dbReference type="OrthoDB" id="10532522at2759"/>
<sequence>MNSVDSLARHIQVMFRMLHIRQRVSCILLEGYLLLTWNLEPQEASRFHTEVLQIGQGETPDEKREDDRLFEDETISSDEDIVEGTNDASSDDAERREDLIACRDCGVVFAHFLGLEVSRSARVWEEKRHCSPDDLERCRRCFEWVARDLVLCRRLA</sequence>
<name>A0A8S3VR55_MYTED</name>
<dbReference type="AlphaFoldDB" id="A0A8S3VR55"/>
<dbReference type="EMBL" id="CAJPWZ010003335">
    <property type="protein sequence ID" value="CAG2258098.1"/>
    <property type="molecule type" value="Genomic_DNA"/>
</dbReference>
<comment type="caution">
    <text evidence="1">The sequence shown here is derived from an EMBL/GenBank/DDBJ whole genome shotgun (WGS) entry which is preliminary data.</text>
</comment>